<name>A0A7T8H1U5_CALRO</name>
<proteinExistence type="predicted"/>
<dbReference type="AlphaFoldDB" id="A0A7T8H1U5"/>
<accession>A0A7T8H1U5</accession>
<keyword evidence="1" id="KW-0378">Hydrolase</keyword>
<protein>
    <submittedName>
        <fullName evidence="1">Abhydrolase domain-containing protein 12</fullName>
    </submittedName>
</protein>
<feature type="non-terminal residue" evidence="1">
    <location>
        <position position="1"/>
    </location>
</feature>
<evidence type="ECO:0000313" key="1">
    <source>
        <dbReference type="EMBL" id="QQP41586.1"/>
    </source>
</evidence>
<reference evidence="2" key="1">
    <citation type="submission" date="2021-01" db="EMBL/GenBank/DDBJ databases">
        <title>Caligus Genome Assembly.</title>
        <authorList>
            <person name="Gallardo-Escarate C."/>
        </authorList>
    </citation>
    <scope>NUCLEOTIDE SEQUENCE [LARGE SCALE GENOMIC DNA]</scope>
</reference>
<dbReference type="EMBL" id="CP045899">
    <property type="protein sequence ID" value="QQP41586.1"/>
    <property type="molecule type" value="Genomic_DNA"/>
</dbReference>
<gene>
    <name evidence="1" type="ORF">FKW44_016005</name>
</gene>
<organism evidence="1 2">
    <name type="scientific">Caligus rogercresseyi</name>
    <name type="common">Sea louse</name>
    <dbReference type="NCBI Taxonomy" id="217165"/>
    <lineage>
        <taxon>Eukaryota</taxon>
        <taxon>Metazoa</taxon>
        <taxon>Ecdysozoa</taxon>
        <taxon>Arthropoda</taxon>
        <taxon>Crustacea</taxon>
        <taxon>Multicrustacea</taxon>
        <taxon>Hexanauplia</taxon>
        <taxon>Copepoda</taxon>
        <taxon>Siphonostomatoida</taxon>
        <taxon>Caligidae</taxon>
        <taxon>Caligus</taxon>
    </lineage>
</organism>
<keyword evidence="2" id="KW-1185">Reference proteome</keyword>
<dbReference type="GO" id="GO:0016787">
    <property type="term" value="F:hydrolase activity"/>
    <property type="evidence" value="ECO:0007669"/>
    <property type="project" value="UniProtKB-KW"/>
</dbReference>
<dbReference type="Gene3D" id="3.40.50.1820">
    <property type="entry name" value="alpha/beta hydrolase"/>
    <property type="match status" value="1"/>
</dbReference>
<dbReference type="Proteomes" id="UP000595437">
    <property type="component" value="Chromosome 10"/>
</dbReference>
<sequence length="78" mass="9245">PSGTRNFYLETEPGIQVGVWHVLPKSIIDANFWTYFQSGRPIFMYLHGNTGSRGRDHRIEIYKILRNLDYHVIAFDYR</sequence>
<dbReference type="SUPFAM" id="SSF53474">
    <property type="entry name" value="alpha/beta-Hydrolases"/>
    <property type="match status" value="1"/>
</dbReference>
<evidence type="ECO:0000313" key="2">
    <source>
        <dbReference type="Proteomes" id="UP000595437"/>
    </source>
</evidence>
<dbReference type="InterPro" id="IPR029058">
    <property type="entry name" value="AB_hydrolase_fold"/>
</dbReference>
<feature type="non-terminal residue" evidence="1">
    <location>
        <position position="78"/>
    </location>
</feature>
<dbReference type="OrthoDB" id="10249433at2759"/>